<organism evidence="3 4">
    <name type="scientific">Paraconiothyrium brasiliense</name>
    <dbReference type="NCBI Taxonomy" id="300254"/>
    <lineage>
        <taxon>Eukaryota</taxon>
        <taxon>Fungi</taxon>
        <taxon>Dikarya</taxon>
        <taxon>Ascomycota</taxon>
        <taxon>Pezizomycotina</taxon>
        <taxon>Dothideomycetes</taxon>
        <taxon>Pleosporomycetidae</taxon>
        <taxon>Pleosporales</taxon>
        <taxon>Massarineae</taxon>
        <taxon>Didymosphaeriaceae</taxon>
        <taxon>Paraconiothyrium</taxon>
    </lineage>
</organism>
<name>A0ABR3S612_9PLEO</name>
<dbReference type="PROSITE" id="PS50911">
    <property type="entry name" value="CHAP"/>
    <property type="match status" value="1"/>
</dbReference>
<evidence type="ECO:0000313" key="4">
    <source>
        <dbReference type="Proteomes" id="UP001521785"/>
    </source>
</evidence>
<dbReference type="SUPFAM" id="SSF54001">
    <property type="entry name" value="Cysteine proteinases"/>
    <property type="match status" value="1"/>
</dbReference>
<accession>A0ABR3S612</accession>
<evidence type="ECO:0000259" key="2">
    <source>
        <dbReference type="PROSITE" id="PS50911"/>
    </source>
</evidence>
<evidence type="ECO:0000313" key="3">
    <source>
        <dbReference type="EMBL" id="KAL1612146.1"/>
    </source>
</evidence>
<comment type="caution">
    <text evidence="3">The sequence shown here is derived from an EMBL/GenBank/DDBJ whole genome shotgun (WGS) entry which is preliminary data.</text>
</comment>
<protein>
    <recommendedName>
        <fullName evidence="2">Peptidase C51 domain-containing protein</fullName>
    </recommendedName>
</protein>
<evidence type="ECO:0000256" key="1">
    <source>
        <dbReference type="SAM" id="SignalP"/>
    </source>
</evidence>
<dbReference type="Proteomes" id="UP001521785">
    <property type="component" value="Unassembled WGS sequence"/>
</dbReference>
<feature type="chain" id="PRO_5047286499" description="Peptidase C51 domain-containing protein" evidence="1">
    <location>
        <begin position="19"/>
        <end position="188"/>
    </location>
</feature>
<reference evidence="3 4" key="1">
    <citation type="submission" date="2024-02" db="EMBL/GenBank/DDBJ databases">
        <title>De novo assembly and annotation of 12 fungi associated with fruit tree decline syndrome in Ontario, Canada.</title>
        <authorList>
            <person name="Sulman M."/>
            <person name="Ellouze W."/>
            <person name="Ilyukhin E."/>
        </authorList>
    </citation>
    <scope>NUCLEOTIDE SEQUENCE [LARGE SCALE GENOMIC DNA]</scope>
    <source>
        <strain evidence="3 4">M42-189</strain>
    </source>
</reference>
<sequence>MKLLFTVILGAIAAVTSALPTNEGFSSRSELIERANDYPYSGKCNGNGGIDPWKFYRCMFTAISAATLIESFTKPLSTDAPLSGSCTSFVAYRLNKAGVKFTNHYKGEGWHDADSWNEAAKKAGVKVNSTPKVGSVAQTDAGTRGHVAWVTKVGKKTVTVEEYNWNHPNKYGTRTVPKETFRYIHVKN</sequence>
<dbReference type="Pfam" id="PF05257">
    <property type="entry name" value="CHAP"/>
    <property type="match status" value="1"/>
</dbReference>
<dbReference type="InterPro" id="IPR038765">
    <property type="entry name" value="Papain-like_cys_pep_sf"/>
</dbReference>
<keyword evidence="1" id="KW-0732">Signal</keyword>
<dbReference type="EMBL" id="JAKJXO020000001">
    <property type="protein sequence ID" value="KAL1612146.1"/>
    <property type="molecule type" value="Genomic_DNA"/>
</dbReference>
<dbReference type="Gene3D" id="3.90.1720.10">
    <property type="entry name" value="endopeptidase domain like (from Nostoc punctiforme)"/>
    <property type="match status" value="1"/>
</dbReference>
<feature type="domain" description="Peptidase C51" evidence="2">
    <location>
        <begin position="61"/>
        <end position="185"/>
    </location>
</feature>
<dbReference type="InterPro" id="IPR007921">
    <property type="entry name" value="CHAP_dom"/>
</dbReference>
<proteinExistence type="predicted"/>
<gene>
    <name evidence="3" type="ORF">SLS60_000369</name>
</gene>
<keyword evidence="4" id="KW-1185">Reference proteome</keyword>
<feature type="signal peptide" evidence="1">
    <location>
        <begin position="1"/>
        <end position="18"/>
    </location>
</feature>